<gene>
    <name evidence="2" type="ORF">UFOPK2214_00895</name>
</gene>
<reference evidence="2" key="1">
    <citation type="submission" date="2020-05" db="EMBL/GenBank/DDBJ databases">
        <authorList>
            <person name="Chiriac C."/>
            <person name="Salcher M."/>
            <person name="Ghai R."/>
            <person name="Kavagutti S V."/>
        </authorList>
    </citation>
    <scope>NUCLEOTIDE SEQUENCE</scope>
</reference>
<sequence>MGNMDTQNETLRVLRAYAQAWLAADLEKVLASYHDDIELHYMGESPLAGTHRGRDAAFAVLAQASTRTARKLIDVEDVLAGESLGALIAVEDLGDPPQRVRRVLLYRVQDGKLRECWLFDENQRFIDALWSKGD</sequence>
<name>A0A6J6L4Z0_9ZZZZ</name>
<dbReference type="EMBL" id="CAEZWJ010000024">
    <property type="protein sequence ID" value="CAB4655773.1"/>
    <property type="molecule type" value="Genomic_DNA"/>
</dbReference>
<protein>
    <submittedName>
        <fullName evidence="2">Unannotated protein</fullName>
    </submittedName>
</protein>
<feature type="domain" description="SnoaL-like" evidence="1">
    <location>
        <begin position="15"/>
        <end position="115"/>
    </location>
</feature>
<accession>A0A6J6L4Z0</accession>
<organism evidence="2">
    <name type="scientific">freshwater metagenome</name>
    <dbReference type="NCBI Taxonomy" id="449393"/>
    <lineage>
        <taxon>unclassified sequences</taxon>
        <taxon>metagenomes</taxon>
        <taxon>ecological metagenomes</taxon>
    </lineage>
</organism>
<dbReference type="Gene3D" id="3.10.450.50">
    <property type="match status" value="1"/>
</dbReference>
<dbReference type="InterPro" id="IPR037401">
    <property type="entry name" value="SnoaL-like"/>
</dbReference>
<dbReference type="CDD" id="cd00531">
    <property type="entry name" value="NTF2_like"/>
    <property type="match status" value="1"/>
</dbReference>
<dbReference type="Pfam" id="PF12680">
    <property type="entry name" value="SnoaL_2"/>
    <property type="match status" value="1"/>
</dbReference>
<evidence type="ECO:0000313" key="2">
    <source>
        <dbReference type="EMBL" id="CAB4655773.1"/>
    </source>
</evidence>
<proteinExistence type="predicted"/>
<dbReference type="InterPro" id="IPR032710">
    <property type="entry name" value="NTF2-like_dom_sf"/>
</dbReference>
<evidence type="ECO:0000259" key="1">
    <source>
        <dbReference type="Pfam" id="PF12680"/>
    </source>
</evidence>
<dbReference type="AlphaFoldDB" id="A0A6J6L4Z0"/>
<dbReference type="SUPFAM" id="SSF54427">
    <property type="entry name" value="NTF2-like"/>
    <property type="match status" value="1"/>
</dbReference>